<comment type="function">
    <text evidence="1">Plays a role in synthesis, processing and/or stability of 23S rRNA.</text>
</comment>
<reference evidence="9" key="2">
    <citation type="submission" date="2017-03" db="EMBL/GenBank/DDBJ databases">
        <title>Draft genome sequence of Moraxella equi CCUG 4950T type strain.</title>
        <authorList>
            <person name="Salva-Serra F."/>
            <person name="Engstrom-Jakobsson H."/>
            <person name="Thorell K."/>
            <person name="Jaen-Luchoro D."/>
            <person name="Gonzales-Siles L."/>
            <person name="Karlsson R."/>
            <person name="Yazdan S."/>
            <person name="Boulund F."/>
            <person name="Johnning A."/>
            <person name="Engstrand L."/>
            <person name="Kristiansson E."/>
            <person name="Moore E."/>
        </authorList>
    </citation>
    <scope>NUCLEOTIDE SEQUENCE [LARGE SCALE GENOMIC DNA]</scope>
    <source>
        <strain evidence="9">CCUG 4441</strain>
    </source>
</reference>
<dbReference type="RefSeq" id="WP_062500709.1">
    <property type="nucleotide sequence ID" value="NZ_JARDJM010000011.1"/>
</dbReference>
<evidence type="ECO:0000256" key="3">
    <source>
        <dbReference type="ARBA" id="ARBA00015716"/>
    </source>
</evidence>
<comment type="similarity">
    <text evidence="2">Belongs to the DUF177 domain family.</text>
</comment>
<evidence type="ECO:0000313" key="9">
    <source>
        <dbReference type="Proteomes" id="UP000191025"/>
    </source>
</evidence>
<dbReference type="GO" id="GO:0005829">
    <property type="term" value="C:cytosol"/>
    <property type="evidence" value="ECO:0007669"/>
    <property type="project" value="TreeGrafter"/>
</dbReference>
<protein>
    <recommendedName>
        <fullName evidence="3">Large ribosomal RNA subunit accumulation protein YceD</fullName>
    </recommendedName>
    <alternativeName>
        <fullName evidence="5">23S rRNA accumulation protein YceD</fullName>
    </alternativeName>
</protein>
<comment type="caution">
    <text evidence="6">The sequence shown here is derived from an EMBL/GenBank/DDBJ whole genome shotgun (WGS) entry which is preliminary data.</text>
</comment>
<gene>
    <name evidence="6" type="ORF">A9309_06255</name>
    <name evidence="7" type="ORF">B5J94_09755</name>
</gene>
<dbReference type="InterPro" id="IPR003772">
    <property type="entry name" value="YceD"/>
</dbReference>
<evidence type="ECO:0000313" key="7">
    <source>
        <dbReference type="EMBL" id="OPH35348.1"/>
    </source>
</evidence>
<dbReference type="Proteomes" id="UP000092607">
    <property type="component" value="Unassembled WGS sequence"/>
</dbReference>
<evidence type="ECO:0000256" key="1">
    <source>
        <dbReference type="ARBA" id="ARBA00002868"/>
    </source>
</evidence>
<dbReference type="AlphaFoldDB" id="A0A1B8Q2J3"/>
<evidence type="ECO:0000256" key="2">
    <source>
        <dbReference type="ARBA" id="ARBA00010740"/>
    </source>
</evidence>
<evidence type="ECO:0000256" key="5">
    <source>
        <dbReference type="ARBA" id="ARBA00031841"/>
    </source>
</evidence>
<dbReference type="PANTHER" id="PTHR38099:SF1">
    <property type="entry name" value="LARGE RIBOSOMAL RNA SUBUNIT ACCUMULATION PROTEIN YCED"/>
    <property type="match status" value="1"/>
</dbReference>
<organism evidence="6 8">
    <name type="scientific">Moraxella lacunata</name>
    <dbReference type="NCBI Taxonomy" id="477"/>
    <lineage>
        <taxon>Bacteria</taxon>
        <taxon>Pseudomonadati</taxon>
        <taxon>Pseudomonadota</taxon>
        <taxon>Gammaproteobacteria</taxon>
        <taxon>Moraxellales</taxon>
        <taxon>Moraxellaceae</taxon>
        <taxon>Moraxella</taxon>
    </lineage>
</organism>
<accession>A0A1B8Q2J3</accession>
<dbReference type="PANTHER" id="PTHR38099">
    <property type="entry name" value="LARGE RIBOSOMAL RNA SUBUNIT ACCUMULATION PROTEIN YCED"/>
    <property type="match status" value="1"/>
</dbReference>
<dbReference type="InterPro" id="IPR039255">
    <property type="entry name" value="YceD_bac"/>
</dbReference>
<dbReference type="OrthoDB" id="9786771at2"/>
<dbReference type="EMBL" id="MXAN01000068">
    <property type="protein sequence ID" value="OPH35348.1"/>
    <property type="molecule type" value="Genomic_DNA"/>
</dbReference>
<dbReference type="Pfam" id="PF02620">
    <property type="entry name" value="YceD"/>
    <property type="match status" value="1"/>
</dbReference>
<reference evidence="6 8" key="1">
    <citation type="submission" date="2016-06" db="EMBL/GenBank/DDBJ databases">
        <title>Draft genome of Moraxella lacunata CCUG 57757A.</title>
        <authorList>
            <person name="Salva-Serra F."/>
            <person name="Engstrom-Jakobsson H."/>
            <person name="Thorell K."/>
            <person name="Gonzales-Siles L."/>
            <person name="Karlsson R."/>
            <person name="Boulund F."/>
            <person name="Engstrand L."/>
            <person name="Kristiansson E."/>
            <person name="Moore E."/>
        </authorList>
    </citation>
    <scope>NUCLEOTIDE SEQUENCE [LARGE SCALE GENOMIC DNA]</scope>
    <source>
        <strain evidence="6 8">CCUG 57757A</strain>
    </source>
</reference>
<reference evidence="7" key="3">
    <citation type="submission" date="2017-03" db="EMBL/GenBank/DDBJ databases">
        <authorList>
            <person name="Afonso C.L."/>
            <person name="Miller P.J."/>
            <person name="Scott M.A."/>
            <person name="Spackman E."/>
            <person name="Goraichik I."/>
            <person name="Dimitrov K.M."/>
            <person name="Suarez D.L."/>
            <person name="Swayne D.E."/>
        </authorList>
    </citation>
    <scope>NUCLEOTIDE SEQUENCE</scope>
    <source>
        <strain evidence="7">CCUG 4441</strain>
    </source>
</reference>
<evidence type="ECO:0000313" key="8">
    <source>
        <dbReference type="Proteomes" id="UP000092607"/>
    </source>
</evidence>
<keyword evidence="4" id="KW-0690">Ribosome biogenesis</keyword>
<dbReference type="Proteomes" id="UP000191025">
    <property type="component" value="Unassembled WGS sequence"/>
</dbReference>
<sequence length="183" mass="19950">MTAPMNQSGTLPQNIAFDKWADIGFTWQGDVPMTALPRLAGQVIASGDLLSVALTLARQDKILWLTYDVKATLSVACQRCLDPMPVDVSGNYRMAILESENKIGYLEALDETADYVLLDEICPDDKKMLPVADMLEDELLLAIPLSPRHDDCDMHTDSVGDVADEPAENPFAVLGQLKGKLSG</sequence>
<evidence type="ECO:0000313" key="6">
    <source>
        <dbReference type="EMBL" id="OBX63104.1"/>
    </source>
</evidence>
<name>A0A1B8Q2J3_MORLA</name>
<evidence type="ECO:0000256" key="4">
    <source>
        <dbReference type="ARBA" id="ARBA00022517"/>
    </source>
</evidence>
<proteinExistence type="inferred from homology"/>
<dbReference type="GO" id="GO:0042254">
    <property type="term" value="P:ribosome biogenesis"/>
    <property type="evidence" value="ECO:0007669"/>
    <property type="project" value="UniProtKB-KW"/>
</dbReference>
<dbReference type="EMBL" id="LZMS01000054">
    <property type="protein sequence ID" value="OBX63104.1"/>
    <property type="molecule type" value="Genomic_DNA"/>
</dbReference>